<name>W4VLE0_9BACI</name>
<evidence type="ECO:0000313" key="1">
    <source>
        <dbReference type="EMBL" id="GAE93589.1"/>
    </source>
</evidence>
<evidence type="ECO:0000313" key="2">
    <source>
        <dbReference type="Proteomes" id="UP000019102"/>
    </source>
</evidence>
<reference evidence="1 2" key="1">
    <citation type="journal article" date="2014" name="Genome Announc.">
        <title>Draft Genome Sequence of the Boron-Tolerant and Moderately Halotolerant Bacterium Gracilibacillus boraciitolerans JCM 21714T.</title>
        <authorList>
            <person name="Ahmed I."/>
            <person name="Oshima K."/>
            <person name="Suda W."/>
            <person name="Kitamura K."/>
            <person name="Iida T."/>
            <person name="Ohmori Y."/>
            <person name="Fujiwara T."/>
            <person name="Hattori M."/>
            <person name="Ohkuma M."/>
        </authorList>
    </citation>
    <scope>NUCLEOTIDE SEQUENCE [LARGE SCALE GENOMIC DNA]</scope>
    <source>
        <strain evidence="1 2">JCM 21714</strain>
    </source>
</reference>
<protein>
    <submittedName>
        <fullName evidence="1">Uncharacterized protein</fullName>
    </submittedName>
</protein>
<dbReference type="AlphaFoldDB" id="W4VLE0"/>
<dbReference type="EMBL" id="BAVS01000014">
    <property type="protein sequence ID" value="GAE93589.1"/>
    <property type="molecule type" value="Genomic_DNA"/>
</dbReference>
<dbReference type="Proteomes" id="UP000019102">
    <property type="component" value="Unassembled WGS sequence"/>
</dbReference>
<dbReference type="STRING" id="1298598.JCM21714_2687"/>
<dbReference type="eggNOG" id="ENOG502Z8PJ">
    <property type="taxonomic scope" value="Bacteria"/>
</dbReference>
<sequence>MAIIFVLFTNGENLMESKYLIKLQYFSSMTTPFSISKMTCKIFPQAMLDQIYQRGYIRKNQERKALDYACIVTNGKSILAFDTMGYHIPIRKSRLIPRQEGLVLDLIQGRTAKCYEVSNHTDKEFHILSLPQEYMIGLTRKERQLKQLLMIALDQLEVSNRIEEVRYWLTEWCPENYAKIKDMSFEQAWKKLYQEVVNGWSVKHEIFCKQIIKGQTFYEDIWEREHPPYSTTSLRS</sequence>
<organism evidence="1 2">
    <name type="scientific">Gracilibacillus boraciitolerans JCM 21714</name>
    <dbReference type="NCBI Taxonomy" id="1298598"/>
    <lineage>
        <taxon>Bacteria</taxon>
        <taxon>Bacillati</taxon>
        <taxon>Bacillota</taxon>
        <taxon>Bacilli</taxon>
        <taxon>Bacillales</taxon>
        <taxon>Bacillaceae</taxon>
        <taxon>Gracilibacillus</taxon>
    </lineage>
</organism>
<comment type="caution">
    <text evidence="1">The sequence shown here is derived from an EMBL/GenBank/DDBJ whole genome shotgun (WGS) entry which is preliminary data.</text>
</comment>
<dbReference type="InterPro" id="IPR020909">
    <property type="entry name" value="UPF0736"/>
</dbReference>
<proteinExistence type="predicted"/>
<gene>
    <name evidence="1" type="ORF">JCM21714_2687</name>
</gene>
<dbReference type="Pfam" id="PF12227">
    <property type="entry name" value="DUF3603"/>
    <property type="match status" value="1"/>
</dbReference>
<keyword evidence="2" id="KW-1185">Reference proteome</keyword>
<accession>W4VLE0</accession>